<keyword evidence="9 15" id="KW-0326">Glycosidase</keyword>
<proteinExistence type="inferred from homology"/>
<keyword evidence="6" id="KW-0574">Periplasm</keyword>
<dbReference type="RefSeq" id="WP_004323990.1">
    <property type="nucleotide sequence ID" value="NZ_BAABYV010000001.1"/>
</dbReference>
<comment type="caution">
    <text evidence="17">The sequence shown here is derived from an EMBL/GenBank/DDBJ whole genome shotgun (WGS) entry which is preliminary data.</text>
</comment>
<dbReference type="SUPFAM" id="SSF75005">
    <property type="entry name" value="Arabinanase/levansucrase/invertase"/>
    <property type="match status" value="1"/>
</dbReference>
<evidence type="ECO:0000256" key="5">
    <source>
        <dbReference type="ARBA" id="ARBA00022729"/>
    </source>
</evidence>
<dbReference type="Proteomes" id="UP001215078">
    <property type="component" value="Unassembled WGS sequence"/>
</dbReference>
<reference evidence="18 19" key="1">
    <citation type="submission" date="2018-08" db="EMBL/GenBank/DDBJ databases">
        <title>A genome reference for cultivated species of the human gut microbiota.</title>
        <authorList>
            <person name="Zou Y."/>
            <person name="Xue W."/>
            <person name="Luo G."/>
        </authorList>
    </citation>
    <scope>NUCLEOTIDE SEQUENCE [LARGE SCALE GENOMIC DNA]</scope>
    <source>
        <strain evidence="18 19">AM17-48</strain>
    </source>
</reference>
<evidence type="ECO:0000256" key="12">
    <source>
        <dbReference type="ARBA" id="ARBA00060559"/>
    </source>
</evidence>
<dbReference type="GO" id="GO:0042597">
    <property type="term" value="C:periplasmic space"/>
    <property type="evidence" value="ECO:0007669"/>
    <property type="project" value="UniProtKB-SubCell"/>
</dbReference>
<evidence type="ECO:0000256" key="11">
    <source>
        <dbReference type="ARBA" id="ARBA00054120"/>
    </source>
</evidence>
<evidence type="ECO:0000313" key="17">
    <source>
        <dbReference type="EMBL" id="MDC7959705.1"/>
    </source>
</evidence>
<comment type="pathway">
    <text evidence="12">Glucan metabolism; xyloglucan degradation.</text>
</comment>
<feature type="domain" description="Beta-xylosidase C-terminal Concanavalin A-like" evidence="16">
    <location>
        <begin position="333"/>
        <end position="526"/>
    </location>
</feature>
<dbReference type="EMBL" id="QRJR01000004">
    <property type="protein sequence ID" value="RHH49612.1"/>
    <property type="molecule type" value="Genomic_DNA"/>
</dbReference>
<dbReference type="CDD" id="cd18617">
    <property type="entry name" value="GH43_XynB-like"/>
    <property type="match status" value="1"/>
</dbReference>
<dbReference type="InterPro" id="IPR051795">
    <property type="entry name" value="Glycosyl_Hydrlase_43"/>
</dbReference>
<reference evidence="17" key="2">
    <citation type="submission" date="2022-10" db="EMBL/GenBank/DDBJ databases">
        <title>Human gut microbiome strain richness.</title>
        <authorList>
            <person name="Chen-Liaw A."/>
        </authorList>
    </citation>
    <scope>NUCLEOTIDE SEQUENCE</scope>
    <source>
        <strain evidence="17">RTP21484st1_H8_RTP21484_190118</strain>
    </source>
</reference>
<evidence type="ECO:0000256" key="8">
    <source>
        <dbReference type="ARBA" id="ARBA00023277"/>
    </source>
</evidence>
<feature type="active site" description="Proton donor" evidence="13">
    <location>
        <position position="198"/>
    </location>
</feature>
<keyword evidence="8" id="KW-0119">Carbohydrate metabolism</keyword>
<dbReference type="PANTHER" id="PTHR42812">
    <property type="entry name" value="BETA-XYLOSIDASE"/>
    <property type="match status" value="1"/>
</dbReference>
<evidence type="ECO:0000313" key="20">
    <source>
        <dbReference type="Proteomes" id="UP001215078"/>
    </source>
</evidence>
<dbReference type="PANTHER" id="PTHR42812:SF12">
    <property type="entry name" value="BETA-XYLOSIDASE-RELATED"/>
    <property type="match status" value="1"/>
</dbReference>
<name>A0A1Y4PV26_BACOV</name>
<comment type="catalytic activity">
    <reaction evidence="1">
        <text>Hydrolysis of terminal non-reducing alpha-L-arabinofuranoside residues in alpha-L-arabinosides.</text>
        <dbReference type="EC" id="3.2.1.55"/>
    </reaction>
</comment>
<evidence type="ECO:0000259" key="16">
    <source>
        <dbReference type="Pfam" id="PF17851"/>
    </source>
</evidence>
<gene>
    <name evidence="18" type="ORF">DW206_06205</name>
    <name evidence="17" type="ORF">PQ628_15980</name>
</gene>
<evidence type="ECO:0000313" key="18">
    <source>
        <dbReference type="EMBL" id="RHH49612.1"/>
    </source>
</evidence>
<comment type="function">
    <text evidence="11">Alpha-L-arabinofuranosidase involved in xyloglucan degradation by mediating the cleavage of terminal non-reducing alpha-L-arabinofuranoside residues in xyloglucan branches, converting the 'S' units to 'X' units.</text>
</comment>
<evidence type="ECO:0000256" key="15">
    <source>
        <dbReference type="RuleBase" id="RU361187"/>
    </source>
</evidence>
<dbReference type="Proteomes" id="UP000283329">
    <property type="component" value="Unassembled WGS sequence"/>
</dbReference>
<protein>
    <recommendedName>
        <fullName evidence="4">non-reducing end alpha-L-arabinofuranosidase</fullName>
        <ecNumber evidence="4">3.2.1.55</ecNumber>
    </recommendedName>
</protein>
<dbReference type="Pfam" id="PF04616">
    <property type="entry name" value="Glyco_hydro_43"/>
    <property type="match status" value="1"/>
</dbReference>
<evidence type="ECO:0000256" key="7">
    <source>
        <dbReference type="ARBA" id="ARBA00022801"/>
    </source>
</evidence>
<dbReference type="GO" id="GO:0046556">
    <property type="term" value="F:alpha-L-arabinofuranosidase activity"/>
    <property type="evidence" value="ECO:0007669"/>
    <property type="project" value="UniProtKB-EC"/>
</dbReference>
<feature type="site" description="Important for catalytic activity, responsible for pKa modulation of the active site Glu and correct orientation of both the proton donor and substrate" evidence="14">
    <location>
        <position position="148"/>
    </location>
</feature>
<evidence type="ECO:0000313" key="19">
    <source>
        <dbReference type="Proteomes" id="UP000283329"/>
    </source>
</evidence>
<comment type="subcellular location">
    <subcellularLocation>
        <location evidence="2">Periplasm</location>
    </subcellularLocation>
</comment>
<dbReference type="InterPro" id="IPR041542">
    <property type="entry name" value="GH43_C2"/>
</dbReference>
<feature type="active site" description="Proton acceptor" evidence="13">
    <location>
        <position position="38"/>
    </location>
</feature>
<keyword evidence="7 15" id="KW-0378">Hydrolase</keyword>
<evidence type="ECO:0000256" key="6">
    <source>
        <dbReference type="ARBA" id="ARBA00022764"/>
    </source>
</evidence>
<evidence type="ECO:0000256" key="2">
    <source>
        <dbReference type="ARBA" id="ARBA00004418"/>
    </source>
</evidence>
<dbReference type="GO" id="GO:2000899">
    <property type="term" value="P:xyloglucan catabolic process"/>
    <property type="evidence" value="ECO:0007669"/>
    <property type="project" value="UniProtKB-ARBA"/>
</dbReference>
<accession>A0A1Y4PV26</accession>
<dbReference type="Gene3D" id="2.60.120.200">
    <property type="match status" value="1"/>
</dbReference>
<sequence>MMKNSCRLLLILIGLWMANVSLAQKTFRNPIITGMNPDPSICRVGDDFYLVTSTFEYFPGLPVYHSKDLVHWKLIGHALSRPENNPLMGCNASTGGQYAPTLRYHDGTFYVIGTNYGGKGSQGVFYVTAKNPAGPWSDPVWVGNWYVDPSIEFIDGKMYFLSPDNQGSFLLGVMDPETGTFVEPLRKVAFGLGGSSPEGPHFYKIGDYYYIMSAEGGTGYEHREVIQRSKSPWGPYEPSPVNPVLSNMNCPDHPFQAIGHADLVQLKDGSWWAICLGIRPVNGKYQHLGRETFLAPVTWNADGWPKVGKDGVVQETYLFPNLPSHVWMEQPVRDDFDAETLGLDWTFIRNPAHSFWSLTEKPGSLRLKGTAINFTTNDSPSFIGRRQAAFNLTASAKVNFIPKVENEEAGLVVRADDKNHYDLLITKRNGQRVAMLRKTLKDKVVDTTYKELPATGEVILSITATETTYTFKIKAAHVSAILGTASTRDVSNEVVGGFTGVFIGMYASGNGQANTNPADFDWFDFRCLD</sequence>
<evidence type="ECO:0000256" key="9">
    <source>
        <dbReference type="ARBA" id="ARBA00023295"/>
    </source>
</evidence>
<keyword evidence="5" id="KW-0732">Signal</keyword>
<dbReference type="AlphaFoldDB" id="A0A1Y4PV26"/>
<dbReference type="EC" id="3.2.1.55" evidence="4"/>
<evidence type="ECO:0000256" key="3">
    <source>
        <dbReference type="ARBA" id="ARBA00009865"/>
    </source>
</evidence>
<dbReference type="SUPFAM" id="SSF49899">
    <property type="entry name" value="Concanavalin A-like lectins/glucanases"/>
    <property type="match status" value="1"/>
</dbReference>
<dbReference type="FunFam" id="2.60.120.200:FF:000362">
    <property type="entry name" value="Non-reducing end alpha-L-arabinofuranosidase BoGH43A"/>
    <property type="match status" value="1"/>
</dbReference>
<dbReference type="InterPro" id="IPR023296">
    <property type="entry name" value="Glyco_hydro_beta-prop_sf"/>
</dbReference>
<dbReference type="FunFam" id="2.115.10.20:FF:000013">
    <property type="entry name" value="Non-reducing end alpha-L-arabinofuranosidase BoGH43A"/>
    <property type="match status" value="1"/>
</dbReference>
<dbReference type="Pfam" id="PF17851">
    <property type="entry name" value="GH43_C2"/>
    <property type="match status" value="1"/>
</dbReference>
<dbReference type="Gene3D" id="2.115.10.20">
    <property type="entry name" value="Glycosyl hydrolase domain, family 43"/>
    <property type="match status" value="1"/>
</dbReference>
<keyword evidence="10" id="KW-0624">Polysaccharide degradation</keyword>
<dbReference type="InterPro" id="IPR013320">
    <property type="entry name" value="ConA-like_dom_sf"/>
</dbReference>
<dbReference type="GO" id="GO:0085030">
    <property type="term" value="P:symbiotic process benefiting host"/>
    <property type="evidence" value="ECO:0007669"/>
    <property type="project" value="UniProtKB-ARBA"/>
</dbReference>
<evidence type="ECO:0000256" key="14">
    <source>
        <dbReference type="PIRSR" id="PIRSR606710-2"/>
    </source>
</evidence>
<evidence type="ECO:0000256" key="13">
    <source>
        <dbReference type="PIRSR" id="PIRSR606710-1"/>
    </source>
</evidence>
<evidence type="ECO:0000256" key="10">
    <source>
        <dbReference type="ARBA" id="ARBA00023326"/>
    </source>
</evidence>
<organism evidence="17 20">
    <name type="scientific">Bacteroides ovatus</name>
    <dbReference type="NCBI Taxonomy" id="28116"/>
    <lineage>
        <taxon>Bacteria</taxon>
        <taxon>Pseudomonadati</taxon>
        <taxon>Bacteroidota</taxon>
        <taxon>Bacteroidia</taxon>
        <taxon>Bacteroidales</taxon>
        <taxon>Bacteroidaceae</taxon>
        <taxon>Bacteroides</taxon>
    </lineage>
</organism>
<dbReference type="EMBL" id="JAQQPO010000019">
    <property type="protein sequence ID" value="MDC7959705.1"/>
    <property type="molecule type" value="Genomic_DNA"/>
</dbReference>
<evidence type="ECO:0000256" key="1">
    <source>
        <dbReference type="ARBA" id="ARBA00001462"/>
    </source>
</evidence>
<dbReference type="InterPro" id="IPR006710">
    <property type="entry name" value="Glyco_hydro_43"/>
</dbReference>
<comment type="similarity">
    <text evidence="3 15">Belongs to the glycosyl hydrolase 43 family.</text>
</comment>
<evidence type="ECO:0000256" key="4">
    <source>
        <dbReference type="ARBA" id="ARBA00012670"/>
    </source>
</evidence>